<feature type="compositionally biased region" description="Low complexity" evidence="1">
    <location>
        <begin position="38"/>
        <end position="51"/>
    </location>
</feature>
<name>A0A316UXG6_9BASI</name>
<dbReference type="InterPro" id="IPR037652">
    <property type="entry name" value="Mim2"/>
</dbReference>
<dbReference type="GO" id="GO:0070096">
    <property type="term" value="P:mitochondrial outer membrane translocase complex assembly"/>
    <property type="evidence" value="ECO:0007669"/>
    <property type="project" value="InterPro"/>
</dbReference>
<dbReference type="GO" id="GO:0045040">
    <property type="term" value="P:protein insertion into mitochondrial outer membrane"/>
    <property type="evidence" value="ECO:0007669"/>
    <property type="project" value="InterPro"/>
</dbReference>
<dbReference type="AlphaFoldDB" id="A0A316UXG6"/>
<feature type="compositionally biased region" description="Acidic residues" evidence="1">
    <location>
        <begin position="132"/>
        <end position="142"/>
    </location>
</feature>
<evidence type="ECO:0000313" key="3">
    <source>
        <dbReference type="Proteomes" id="UP000245884"/>
    </source>
</evidence>
<feature type="compositionally biased region" description="Low complexity" evidence="1">
    <location>
        <begin position="1"/>
        <end position="12"/>
    </location>
</feature>
<evidence type="ECO:0000313" key="2">
    <source>
        <dbReference type="EMBL" id="PWN27825.1"/>
    </source>
</evidence>
<dbReference type="Proteomes" id="UP000245884">
    <property type="component" value="Unassembled WGS sequence"/>
</dbReference>
<dbReference type="Pfam" id="PF19117">
    <property type="entry name" value="Mim2"/>
    <property type="match status" value="1"/>
</dbReference>
<feature type="compositionally biased region" description="Polar residues" evidence="1">
    <location>
        <begin position="53"/>
        <end position="64"/>
    </location>
</feature>
<gene>
    <name evidence="2" type="ORF">BDZ90DRAFT_172998</name>
</gene>
<reference evidence="2 3" key="1">
    <citation type="journal article" date="2018" name="Mol. Biol. Evol.">
        <title>Broad Genomic Sampling Reveals a Smut Pathogenic Ancestry of the Fungal Clade Ustilaginomycotina.</title>
        <authorList>
            <person name="Kijpornyongpan T."/>
            <person name="Mondo S.J."/>
            <person name="Barry K."/>
            <person name="Sandor L."/>
            <person name="Lee J."/>
            <person name="Lipzen A."/>
            <person name="Pangilinan J."/>
            <person name="LaButti K."/>
            <person name="Hainaut M."/>
            <person name="Henrissat B."/>
            <person name="Grigoriev I.V."/>
            <person name="Spatafora J.W."/>
            <person name="Aime M.C."/>
        </authorList>
    </citation>
    <scope>NUCLEOTIDE SEQUENCE [LARGE SCALE GENOMIC DNA]</scope>
    <source>
        <strain evidence="2 3">MCA 5214</strain>
    </source>
</reference>
<dbReference type="EMBL" id="KZ819667">
    <property type="protein sequence ID" value="PWN27825.1"/>
    <property type="molecule type" value="Genomic_DNA"/>
</dbReference>
<sequence>MEPSSSRLSSPSASPPGSPPADTSPAYLDDLGGEAATQLQLSLLQSGRGSSPRYHSSNDDWQQMSSSANSSSSSRSSSRPPLYPLRRHQQQDMYASRSPSPPGPPQDPDPRDWSYRTNLIDPLTPDDASSSDSDDGSEDSDDYSTTTSQYIAEQEAQLREALDQLELALKVILCPLVGKWLGRRWAYWGEYPPLNGHKERLSSPFPLRRQPLEDTMLTAA</sequence>
<dbReference type="RefSeq" id="XP_025362437.1">
    <property type="nucleotide sequence ID" value="XM_025503703.1"/>
</dbReference>
<dbReference type="GO" id="GO:0005741">
    <property type="term" value="C:mitochondrial outer membrane"/>
    <property type="evidence" value="ECO:0007669"/>
    <property type="project" value="TreeGrafter"/>
</dbReference>
<protein>
    <submittedName>
        <fullName evidence="2">Uncharacterized protein</fullName>
    </submittedName>
</protein>
<proteinExistence type="predicted"/>
<feature type="compositionally biased region" description="Low complexity" evidence="1">
    <location>
        <begin position="65"/>
        <end position="78"/>
    </location>
</feature>
<dbReference type="OrthoDB" id="5555533at2759"/>
<dbReference type="PANTHER" id="PTHR28230:SF1">
    <property type="entry name" value="MITOCHONDRIAL IMPORT PROTEIN 2"/>
    <property type="match status" value="1"/>
</dbReference>
<feature type="region of interest" description="Disordered" evidence="1">
    <location>
        <begin position="1"/>
        <end position="147"/>
    </location>
</feature>
<evidence type="ECO:0000256" key="1">
    <source>
        <dbReference type="SAM" id="MobiDB-lite"/>
    </source>
</evidence>
<dbReference type="PANTHER" id="PTHR28230">
    <property type="entry name" value="CHROMOSOME 1, WHOLE GENOME SHOTGUN SEQUENCE"/>
    <property type="match status" value="1"/>
</dbReference>
<organism evidence="2 3">
    <name type="scientific">Jaminaea rosea</name>
    <dbReference type="NCBI Taxonomy" id="1569628"/>
    <lineage>
        <taxon>Eukaryota</taxon>
        <taxon>Fungi</taxon>
        <taxon>Dikarya</taxon>
        <taxon>Basidiomycota</taxon>
        <taxon>Ustilaginomycotina</taxon>
        <taxon>Exobasidiomycetes</taxon>
        <taxon>Microstromatales</taxon>
        <taxon>Microstromatales incertae sedis</taxon>
        <taxon>Jaminaea</taxon>
    </lineage>
</organism>
<dbReference type="GeneID" id="37025526"/>
<accession>A0A316UXG6</accession>
<keyword evidence="3" id="KW-1185">Reference proteome</keyword>